<evidence type="ECO:0000313" key="1">
    <source>
        <dbReference type="EMBL" id="OCH91158.1"/>
    </source>
</evidence>
<organism evidence="1 2">
    <name type="scientific">Obba rivulosa</name>
    <dbReference type="NCBI Taxonomy" id="1052685"/>
    <lineage>
        <taxon>Eukaryota</taxon>
        <taxon>Fungi</taxon>
        <taxon>Dikarya</taxon>
        <taxon>Basidiomycota</taxon>
        <taxon>Agaricomycotina</taxon>
        <taxon>Agaricomycetes</taxon>
        <taxon>Polyporales</taxon>
        <taxon>Gelatoporiaceae</taxon>
        <taxon>Obba</taxon>
    </lineage>
</organism>
<dbReference type="Proteomes" id="UP000250043">
    <property type="component" value="Unassembled WGS sequence"/>
</dbReference>
<evidence type="ECO:0000313" key="2">
    <source>
        <dbReference type="Proteomes" id="UP000250043"/>
    </source>
</evidence>
<gene>
    <name evidence="1" type="ORF">OBBRIDRAFT_545802</name>
</gene>
<dbReference type="EMBL" id="KV722390">
    <property type="protein sequence ID" value="OCH91158.1"/>
    <property type="molecule type" value="Genomic_DNA"/>
</dbReference>
<keyword evidence="2" id="KW-1185">Reference proteome</keyword>
<dbReference type="AlphaFoldDB" id="A0A8E2AUC0"/>
<proteinExistence type="predicted"/>
<reference evidence="1 2" key="1">
    <citation type="submission" date="2016-07" db="EMBL/GenBank/DDBJ databases">
        <title>Draft genome of the white-rot fungus Obba rivulosa 3A-2.</title>
        <authorList>
            <consortium name="DOE Joint Genome Institute"/>
            <person name="Miettinen O."/>
            <person name="Riley R."/>
            <person name="Acob R."/>
            <person name="Barry K."/>
            <person name="Cullen D."/>
            <person name="De Vries R."/>
            <person name="Hainaut M."/>
            <person name="Hatakka A."/>
            <person name="Henrissat B."/>
            <person name="Hilden K."/>
            <person name="Kuo R."/>
            <person name="Labutti K."/>
            <person name="Lipzen A."/>
            <person name="Makela M.R."/>
            <person name="Sandor L."/>
            <person name="Spatafora J.W."/>
            <person name="Grigoriev I.V."/>
            <person name="Hibbett D.S."/>
        </authorList>
    </citation>
    <scope>NUCLEOTIDE SEQUENCE [LARGE SCALE GENOMIC DNA]</scope>
    <source>
        <strain evidence="1 2">3A-2</strain>
    </source>
</reference>
<name>A0A8E2AUC0_9APHY</name>
<sequence length="168" mass="18629">MWSRKDICACACMPRMVDIFSPAKLCRGDRFQSLLRWVGRRSRPLNLPNSGPRLSLFGRCARYSQIAAALPGRTCALRAAVYTAPARSPVLPTSCPFCLGPPHVPLFPTRTIRGTAGAFGMCRFQMEELKWAAALCRERSVLPEHHTLHDIPSSLTFLVTGIFSKIVV</sequence>
<protein>
    <submittedName>
        <fullName evidence="1">Uncharacterized protein</fullName>
    </submittedName>
</protein>
<accession>A0A8E2AUC0</accession>